<comment type="caution">
    <text evidence="4">The sequence shown here is derived from an EMBL/GenBank/DDBJ whole genome shotgun (WGS) entry which is preliminary data.</text>
</comment>
<dbReference type="PANTHER" id="PTHR35894">
    <property type="entry name" value="GENERAL SECRETION PATHWAY PROTEIN A-RELATED"/>
    <property type="match status" value="1"/>
</dbReference>
<evidence type="ECO:0000256" key="1">
    <source>
        <dbReference type="SAM" id="Coils"/>
    </source>
</evidence>
<dbReference type="InterPro" id="IPR052026">
    <property type="entry name" value="ExeA_AAA_ATPase_DNA-bind"/>
</dbReference>
<gene>
    <name evidence="4" type="ORF">GRI58_08965</name>
</gene>
<sequence length="404" mass="44164">MYEQFYGLSCRPFEANIDAVEYFPGLTFRKAITTIGHGLNKGGGVVLVTGSKGAGKSSLLLHLRDKLEAEAVTLAMLSVAELGAQGMLEGVLQGFALDDPETHSESPFAALDLFCQDEARRGSRVLVLADDAQAAGEDGLLALQELGRLRLGDRPLVQMVLTGGLDFAETIAEIEGLGELRERLTVEYTLDGLMVDEIEPYVDGRLKWAGWEGGPVLAPSIAGQLHEATAGNPEAINRIMTRLLEHGADREMEILNSDLLEVVLHEFSDVTPDGEMLAATEGAVEDEMDRDVDKGVPGEVVADNEERQGDVAEVSSSPAENGVGSGLAEAQLVAIEEAFVQRDKTFSKLRREFDELREQAPAQEVASRIDRLEQRLEDQEQVLRHLLKRMIEVFETREQPEEKA</sequence>
<feature type="coiled-coil region" evidence="1">
    <location>
        <begin position="362"/>
        <end position="389"/>
    </location>
</feature>
<dbReference type="SUPFAM" id="SSF52540">
    <property type="entry name" value="P-loop containing nucleoside triphosphate hydrolases"/>
    <property type="match status" value="1"/>
</dbReference>
<keyword evidence="1" id="KW-0175">Coiled coil</keyword>
<dbReference type="Pfam" id="PF13401">
    <property type="entry name" value="AAA_22"/>
    <property type="match status" value="1"/>
</dbReference>
<protein>
    <submittedName>
        <fullName evidence="4">AAA family ATPase</fullName>
    </submittedName>
</protein>
<evidence type="ECO:0000313" key="5">
    <source>
        <dbReference type="Proteomes" id="UP000439780"/>
    </source>
</evidence>
<dbReference type="AlphaFoldDB" id="A0A845AJ64"/>
<dbReference type="OrthoDB" id="7828921at2"/>
<dbReference type="InterPro" id="IPR027417">
    <property type="entry name" value="P-loop_NTPase"/>
</dbReference>
<feature type="domain" description="ORC1/DEAH AAA+ ATPase" evidence="3">
    <location>
        <begin position="42"/>
        <end position="168"/>
    </location>
</feature>
<dbReference type="EMBL" id="WTYA01000006">
    <property type="protein sequence ID" value="MXP28951.1"/>
    <property type="molecule type" value="Genomic_DNA"/>
</dbReference>
<evidence type="ECO:0000259" key="3">
    <source>
        <dbReference type="Pfam" id="PF13401"/>
    </source>
</evidence>
<evidence type="ECO:0000313" key="4">
    <source>
        <dbReference type="EMBL" id="MXP28951.1"/>
    </source>
</evidence>
<dbReference type="RefSeq" id="WP_160753255.1">
    <property type="nucleotide sequence ID" value="NZ_WTYA01000006.1"/>
</dbReference>
<dbReference type="InterPro" id="IPR049945">
    <property type="entry name" value="AAA_22"/>
</dbReference>
<keyword evidence="5" id="KW-1185">Reference proteome</keyword>
<reference evidence="4 5" key="1">
    <citation type="submission" date="2019-12" db="EMBL/GenBank/DDBJ databases">
        <title>Genomic-based taxomic classification of the family Erythrobacteraceae.</title>
        <authorList>
            <person name="Xu L."/>
        </authorList>
    </citation>
    <scope>NUCLEOTIDE SEQUENCE [LARGE SCALE GENOMIC DNA]</scope>
    <source>
        <strain evidence="4 5">KEMB 9005-328</strain>
    </source>
</reference>
<proteinExistence type="predicted"/>
<dbReference type="Proteomes" id="UP000439780">
    <property type="component" value="Unassembled WGS sequence"/>
</dbReference>
<accession>A0A845AJ64</accession>
<feature type="region of interest" description="Disordered" evidence="2">
    <location>
        <begin position="285"/>
        <end position="323"/>
    </location>
</feature>
<name>A0A845AJ64_9SPHN</name>
<dbReference type="PANTHER" id="PTHR35894:SF1">
    <property type="entry name" value="PHOSPHORIBULOKINASE _ URIDINE KINASE FAMILY"/>
    <property type="match status" value="1"/>
</dbReference>
<organism evidence="4 5">
    <name type="scientific">Qipengyuania algicida</name>
    <dbReference type="NCBI Taxonomy" id="1836209"/>
    <lineage>
        <taxon>Bacteria</taxon>
        <taxon>Pseudomonadati</taxon>
        <taxon>Pseudomonadota</taxon>
        <taxon>Alphaproteobacteria</taxon>
        <taxon>Sphingomonadales</taxon>
        <taxon>Erythrobacteraceae</taxon>
        <taxon>Qipengyuania</taxon>
    </lineage>
</organism>
<dbReference type="GO" id="GO:0016887">
    <property type="term" value="F:ATP hydrolysis activity"/>
    <property type="evidence" value="ECO:0007669"/>
    <property type="project" value="InterPro"/>
</dbReference>
<evidence type="ECO:0000256" key="2">
    <source>
        <dbReference type="SAM" id="MobiDB-lite"/>
    </source>
</evidence>